<gene>
    <name evidence="2" type="ORF">TIFTF001_052783</name>
</gene>
<reference evidence="2" key="1">
    <citation type="submission" date="2023-07" db="EMBL/GenBank/DDBJ databases">
        <title>draft genome sequence of fig (Ficus carica).</title>
        <authorList>
            <person name="Takahashi T."/>
            <person name="Nishimura K."/>
        </authorList>
    </citation>
    <scope>NUCLEOTIDE SEQUENCE</scope>
</reference>
<accession>A0AA88EDU2</accession>
<evidence type="ECO:0000313" key="3">
    <source>
        <dbReference type="Proteomes" id="UP001187192"/>
    </source>
</evidence>
<evidence type="ECO:0000313" key="2">
    <source>
        <dbReference type="EMBL" id="GMN72088.1"/>
    </source>
</evidence>
<name>A0AA88EDU2_FICCA</name>
<dbReference type="AlphaFoldDB" id="A0AA88EDU2"/>
<organism evidence="2 3">
    <name type="scientific">Ficus carica</name>
    <name type="common">Common fig</name>
    <dbReference type="NCBI Taxonomy" id="3494"/>
    <lineage>
        <taxon>Eukaryota</taxon>
        <taxon>Viridiplantae</taxon>
        <taxon>Streptophyta</taxon>
        <taxon>Embryophyta</taxon>
        <taxon>Tracheophyta</taxon>
        <taxon>Spermatophyta</taxon>
        <taxon>Magnoliopsida</taxon>
        <taxon>eudicotyledons</taxon>
        <taxon>Gunneridae</taxon>
        <taxon>Pentapetalae</taxon>
        <taxon>rosids</taxon>
        <taxon>fabids</taxon>
        <taxon>Rosales</taxon>
        <taxon>Moraceae</taxon>
        <taxon>Ficeae</taxon>
        <taxon>Ficus</taxon>
    </lineage>
</organism>
<proteinExistence type="predicted"/>
<sequence>MLQITEDIKQQEQAHGRLHFQRHYSPCNQIRPPRAVLGTRPNTAPGARDSPPAYENQAAPTERATAAKRPPKGIKTVAGDGQDKYVPYQLPVAMACLHNP</sequence>
<dbReference type="Proteomes" id="UP001187192">
    <property type="component" value="Unassembled WGS sequence"/>
</dbReference>
<evidence type="ECO:0000256" key="1">
    <source>
        <dbReference type="SAM" id="MobiDB-lite"/>
    </source>
</evidence>
<dbReference type="EMBL" id="BTGU01011548">
    <property type="protein sequence ID" value="GMN72088.1"/>
    <property type="molecule type" value="Genomic_DNA"/>
</dbReference>
<protein>
    <submittedName>
        <fullName evidence="2">Uncharacterized protein</fullName>
    </submittedName>
</protein>
<keyword evidence="3" id="KW-1185">Reference proteome</keyword>
<feature type="region of interest" description="Disordered" evidence="1">
    <location>
        <begin position="13"/>
        <end position="80"/>
    </location>
</feature>
<comment type="caution">
    <text evidence="2">The sequence shown here is derived from an EMBL/GenBank/DDBJ whole genome shotgun (WGS) entry which is preliminary data.</text>
</comment>